<name>A0ABR1TAY9_9PEZI</name>
<organism evidence="1 2">
    <name type="scientific">Apiospora phragmitis</name>
    <dbReference type="NCBI Taxonomy" id="2905665"/>
    <lineage>
        <taxon>Eukaryota</taxon>
        <taxon>Fungi</taxon>
        <taxon>Dikarya</taxon>
        <taxon>Ascomycota</taxon>
        <taxon>Pezizomycotina</taxon>
        <taxon>Sordariomycetes</taxon>
        <taxon>Xylariomycetidae</taxon>
        <taxon>Amphisphaeriales</taxon>
        <taxon>Apiosporaceae</taxon>
        <taxon>Apiospora</taxon>
    </lineage>
</organism>
<sequence>MLNSVGLGVEAIDNKEEKAHMVMVRLDPILRLDNAQNAIEFIDLIHSDRPDVRSFIEYDEEIPVALSARALFIFVRFAAADGEVYKTLRSEDFLIDPKVFHDLE</sequence>
<dbReference type="EMBL" id="JAQQWL010000013">
    <property type="protein sequence ID" value="KAK8043130.1"/>
    <property type="molecule type" value="Genomic_DNA"/>
</dbReference>
<dbReference type="RefSeq" id="XP_066709983.1">
    <property type="nucleotide sequence ID" value="XM_066865022.1"/>
</dbReference>
<comment type="caution">
    <text evidence="1">The sequence shown here is derived from an EMBL/GenBank/DDBJ whole genome shotgun (WGS) entry which is preliminary data.</text>
</comment>
<dbReference type="Proteomes" id="UP001480595">
    <property type="component" value="Unassembled WGS sequence"/>
</dbReference>
<proteinExistence type="predicted"/>
<evidence type="ECO:0000313" key="2">
    <source>
        <dbReference type="Proteomes" id="UP001480595"/>
    </source>
</evidence>
<gene>
    <name evidence="1" type="ORF">PG994_013613</name>
</gene>
<reference evidence="1 2" key="1">
    <citation type="submission" date="2023-01" db="EMBL/GenBank/DDBJ databases">
        <title>Analysis of 21 Apiospora genomes using comparative genomics revels a genus with tremendous synthesis potential of carbohydrate active enzymes and secondary metabolites.</title>
        <authorList>
            <person name="Sorensen T."/>
        </authorList>
    </citation>
    <scope>NUCLEOTIDE SEQUENCE [LARGE SCALE GENOMIC DNA]</scope>
    <source>
        <strain evidence="1 2">CBS 135458</strain>
    </source>
</reference>
<keyword evidence="2" id="KW-1185">Reference proteome</keyword>
<accession>A0ABR1TAY9</accession>
<protein>
    <submittedName>
        <fullName evidence="1">Uncharacterized protein</fullName>
    </submittedName>
</protein>
<evidence type="ECO:0000313" key="1">
    <source>
        <dbReference type="EMBL" id="KAK8043130.1"/>
    </source>
</evidence>
<dbReference type="GeneID" id="92098085"/>